<dbReference type="Proteomes" id="UP000299102">
    <property type="component" value="Unassembled WGS sequence"/>
</dbReference>
<dbReference type="AlphaFoldDB" id="A0A4C1WCG3"/>
<gene>
    <name evidence="2" type="ORF">EVAR_27976_1</name>
</gene>
<evidence type="ECO:0000313" key="2">
    <source>
        <dbReference type="EMBL" id="GBP48590.1"/>
    </source>
</evidence>
<organism evidence="2 3">
    <name type="scientific">Eumeta variegata</name>
    <name type="common">Bagworm moth</name>
    <name type="synonym">Eumeta japonica</name>
    <dbReference type="NCBI Taxonomy" id="151549"/>
    <lineage>
        <taxon>Eukaryota</taxon>
        <taxon>Metazoa</taxon>
        <taxon>Ecdysozoa</taxon>
        <taxon>Arthropoda</taxon>
        <taxon>Hexapoda</taxon>
        <taxon>Insecta</taxon>
        <taxon>Pterygota</taxon>
        <taxon>Neoptera</taxon>
        <taxon>Endopterygota</taxon>
        <taxon>Lepidoptera</taxon>
        <taxon>Glossata</taxon>
        <taxon>Ditrysia</taxon>
        <taxon>Tineoidea</taxon>
        <taxon>Psychidae</taxon>
        <taxon>Oiketicinae</taxon>
        <taxon>Eumeta</taxon>
    </lineage>
</organism>
<comment type="caution">
    <text evidence="2">The sequence shown here is derived from an EMBL/GenBank/DDBJ whole genome shotgun (WGS) entry which is preliminary data.</text>
</comment>
<accession>A0A4C1WCG3</accession>
<reference evidence="2 3" key="1">
    <citation type="journal article" date="2019" name="Commun. Biol.">
        <title>The bagworm genome reveals a unique fibroin gene that provides high tensile strength.</title>
        <authorList>
            <person name="Kono N."/>
            <person name="Nakamura H."/>
            <person name="Ohtoshi R."/>
            <person name="Tomita M."/>
            <person name="Numata K."/>
            <person name="Arakawa K."/>
        </authorList>
    </citation>
    <scope>NUCLEOTIDE SEQUENCE [LARGE SCALE GENOMIC DNA]</scope>
</reference>
<evidence type="ECO:0000256" key="1">
    <source>
        <dbReference type="SAM" id="MobiDB-lite"/>
    </source>
</evidence>
<feature type="region of interest" description="Disordered" evidence="1">
    <location>
        <begin position="31"/>
        <end position="50"/>
    </location>
</feature>
<proteinExistence type="predicted"/>
<protein>
    <submittedName>
        <fullName evidence="2">Uncharacterized protein</fullName>
    </submittedName>
</protein>
<keyword evidence="3" id="KW-1185">Reference proteome</keyword>
<sequence length="263" mass="29137">MSRGSRYVPATNCCDDTVLVELDFGLRRVTHREKRSRESASGSRAPDAREGRAYCGRGVTRVNKTRAVGVTKNRPKTICCGFHKKGEKKIRVLSEGVAATRVCVHRCHTALCFREMRMRSGKLFDRRFSRRATTADKGKVDAEEAKRIPTAPQAVRFGAPPSGASGAAAPRVGPDFFIAASARRAARRRRGDKADAFCPRSIINILTFSYIQRPRRAVEDPCRSFCAATFNLIYSFTAKRPTSRRPSAAFVGLLARLSVSSHR</sequence>
<name>A0A4C1WCG3_EUMVA</name>
<evidence type="ECO:0000313" key="3">
    <source>
        <dbReference type="Proteomes" id="UP000299102"/>
    </source>
</evidence>
<dbReference type="EMBL" id="BGZK01000527">
    <property type="protein sequence ID" value="GBP48590.1"/>
    <property type="molecule type" value="Genomic_DNA"/>
</dbReference>